<reference evidence="2" key="1">
    <citation type="journal article" date="2019" name="Int. J. Syst. Evol. Microbiol.">
        <title>The Global Catalogue of Microorganisms (GCM) 10K type strain sequencing project: providing services to taxonomists for standard genome sequencing and annotation.</title>
        <authorList>
            <consortium name="The Broad Institute Genomics Platform"/>
            <consortium name="The Broad Institute Genome Sequencing Center for Infectious Disease"/>
            <person name="Wu L."/>
            <person name="Ma J."/>
        </authorList>
    </citation>
    <scope>NUCLEOTIDE SEQUENCE [LARGE SCALE GENOMIC DNA]</scope>
    <source>
        <strain evidence="2">CCM 7282</strain>
    </source>
</reference>
<gene>
    <name evidence="1" type="ORF">GCM10007216_10020</name>
</gene>
<dbReference type="SUPFAM" id="SSF56112">
    <property type="entry name" value="Protein kinase-like (PK-like)"/>
    <property type="match status" value="1"/>
</dbReference>
<dbReference type="InterPro" id="IPR047175">
    <property type="entry name" value="CotS-like"/>
</dbReference>
<accession>A0ABQ1NNF7</accession>
<dbReference type="PANTHER" id="PTHR39179:SF2">
    <property type="entry name" value="ENDOSPORE COAT-ASSOCIATED PROTEIN YUTH"/>
    <property type="match status" value="1"/>
</dbReference>
<keyword evidence="2" id="KW-1185">Reference proteome</keyword>
<dbReference type="RefSeq" id="WP_062440872.1">
    <property type="nucleotide sequence ID" value="NZ_BMCJ01000002.1"/>
</dbReference>
<dbReference type="Proteomes" id="UP000619534">
    <property type="component" value="Unassembled WGS sequence"/>
</dbReference>
<dbReference type="PANTHER" id="PTHR39179">
    <property type="entry name" value="SPORE COAT PROTEIN I"/>
    <property type="match status" value="1"/>
</dbReference>
<protein>
    <submittedName>
        <fullName evidence="1">Spore coat protein YutH</fullName>
    </submittedName>
</protein>
<comment type="caution">
    <text evidence="1">The sequence shown here is derived from an EMBL/GenBank/DDBJ whole genome shotgun (WGS) entry which is preliminary data.</text>
</comment>
<name>A0ABQ1NNF7_9BACI</name>
<keyword evidence="1" id="KW-0946">Virion</keyword>
<evidence type="ECO:0000313" key="2">
    <source>
        <dbReference type="Proteomes" id="UP000619534"/>
    </source>
</evidence>
<dbReference type="Gene3D" id="3.90.1200.10">
    <property type="match status" value="1"/>
</dbReference>
<dbReference type="InterPro" id="IPR011009">
    <property type="entry name" value="Kinase-like_dom_sf"/>
</dbReference>
<organism evidence="1 2">
    <name type="scientific">Thalassobacillus devorans</name>
    <dbReference type="NCBI Taxonomy" id="279813"/>
    <lineage>
        <taxon>Bacteria</taxon>
        <taxon>Bacillati</taxon>
        <taxon>Bacillota</taxon>
        <taxon>Bacilli</taxon>
        <taxon>Bacillales</taxon>
        <taxon>Bacillaceae</taxon>
        <taxon>Thalassobacillus</taxon>
    </lineage>
</organism>
<evidence type="ECO:0000313" key="1">
    <source>
        <dbReference type="EMBL" id="GGC81470.1"/>
    </source>
</evidence>
<proteinExistence type="predicted"/>
<dbReference type="EMBL" id="BMCJ01000002">
    <property type="protein sequence ID" value="GGC81470.1"/>
    <property type="molecule type" value="Genomic_DNA"/>
</dbReference>
<sequence length="339" mass="40027">MVLGVLVYYIMMDRSVYAVKEIIADYIDISNAAIVEFDQNPGYVHNGEVYFVIPAHGREGIYQELQHACEFLQQAGFKNIVSPIPIEESRYQINKNQRHYVIAKAKPDSSWQLPFSAQGLADFHELGSSYPYHLPGISTYGQWKTLWGNRIDQFESGIRHWHEQRPVGEMHRLWVDTAPYIIGLGENAIQYVQESEQETRHQRKDQATFTFDRYLSDKKKLLWFDQLRYDHPARDLSEALRNYMLTDHSPEQLTSFFYNYHTRSPLSIFGLRLVYARLLFPVHLLDKFDDVYQNPFDESLLKETKILFKRQKRYEKQLRHFFQSLGINPAPLKIPVLDW</sequence>
<keyword evidence="1" id="KW-0167">Capsid protein</keyword>